<organism evidence="3 4">
    <name type="scientific">Stieleria bergensis</name>
    <dbReference type="NCBI Taxonomy" id="2528025"/>
    <lineage>
        <taxon>Bacteria</taxon>
        <taxon>Pseudomonadati</taxon>
        <taxon>Planctomycetota</taxon>
        <taxon>Planctomycetia</taxon>
        <taxon>Pirellulales</taxon>
        <taxon>Pirellulaceae</taxon>
        <taxon>Stieleria</taxon>
    </lineage>
</organism>
<reference evidence="3 4" key="1">
    <citation type="submission" date="2019-02" db="EMBL/GenBank/DDBJ databases">
        <title>Deep-cultivation of Planctomycetes and their phenomic and genomic characterization uncovers novel biology.</title>
        <authorList>
            <person name="Wiegand S."/>
            <person name="Jogler M."/>
            <person name="Boedeker C."/>
            <person name="Pinto D."/>
            <person name="Vollmers J."/>
            <person name="Rivas-Marin E."/>
            <person name="Kohn T."/>
            <person name="Peeters S.H."/>
            <person name="Heuer A."/>
            <person name="Rast P."/>
            <person name="Oberbeckmann S."/>
            <person name="Bunk B."/>
            <person name="Jeske O."/>
            <person name="Meyerdierks A."/>
            <person name="Storesund J.E."/>
            <person name="Kallscheuer N."/>
            <person name="Luecker S."/>
            <person name="Lage O.M."/>
            <person name="Pohl T."/>
            <person name="Merkel B.J."/>
            <person name="Hornburger P."/>
            <person name="Mueller R.-W."/>
            <person name="Bruemmer F."/>
            <person name="Labrenz M."/>
            <person name="Spormann A.M."/>
            <person name="Op den Camp H."/>
            <person name="Overmann J."/>
            <person name="Amann R."/>
            <person name="Jetten M.S.M."/>
            <person name="Mascher T."/>
            <person name="Medema M.H."/>
            <person name="Devos D.P."/>
            <person name="Kaster A.-K."/>
            <person name="Ovreas L."/>
            <person name="Rohde M."/>
            <person name="Galperin M.Y."/>
            <person name="Jogler C."/>
        </authorList>
    </citation>
    <scope>NUCLEOTIDE SEQUENCE [LARGE SCALE GENOMIC DNA]</scope>
    <source>
        <strain evidence="3 4">SV_7m_r</strain>
    </source>
</reference>
<feature type="region of interest" description="Disordered" evidence="1">
    <location>
        <begin position="115"/>
        <end position="140"/>
    </location>
</feature>
<evidence type="ECO:0000256" key="1">
    <source>
        <dbReference type="SAM" id="MobiDB-lite"/>
    </source>
</evidence>
<feature type="region of interest" description="Disordered" evidence="1">
    <location>
        <begin position="252"/>
        <end position="282"/>
    </location>
</feature>
<evidence type="ECO:0000313" key="4">
    <source>
        <dbReference type="Proteomes" id="UP000315003"/>
    </source>
</evidence>
<keyword evidence="4" id="KW-1185">Reference proteome</keyword>
<evidence type="ECO:0000256" key="2">
    <source>
        <dbReference type="SAM" id="Phobius"/>
    </source>
</evidence>
<proteinExistence type="predicted"/>
<dbReference type="Proteomes" id="UP000315003">
    <property type="component" value="Chromosome"/>
</dbReference>
<dbReference type="AlphaFoldDB" id="A0A517SXV0"/>
<dbReference type="OrthoDB" id="291302at2"/>
<accession>A0A517SXV0</accession>
<sequence length="476" mass="51271">MAESAQLNQLYQEWLQIPEERLPPNHYALLGLDDYVDDVESIEQAAKERNAYLHQLAAGPQRKIVQEMLGKIAIARRTLINADAKADYDQSLLNPAAEVAILESVDYIETEPPPIAQDEFQDDAQDDAPERPSAAERMAAGRRRRARNQWIYHAISASVLLAIVGVIYLVNQGGGRRLVHQQKESTSSDSPTSNDSNAPKRVAARALTSSDPRPAKARSTRPVKPRKTNSGLGMGLSGDMSQVFAEINSANGEGEPEAAKPAESVKPVSPDRIDQVKTNMNPGTILGMAKSVESLPKALNGEFSSNHGKDWFKVVEGKVTVPHRAEKRYIRLTAKGKPFALGKIVAVTSNLVPGAGGDAQVGVMAGGVRVGLRARGEQLEVFAKPAKQEVKPVVLKSIDKKAIGDKADKATIALVRDLKDANRFHWIVRIGNSMENGAIAVGGVPGQADTSVFVTAPSKKLDAAFEVKAIGLGKLK</sequence>
<evidence type="ECO:0000313" key="3">
    <source>
        <dbReference type="EMBL" id="QDT60978.1"/>
    </source>
</evidence>
<keyword evidence="2" id="KW-0812">Transmembrane</keyword>
<feature type="compositionally biased region" description="Low complexity" evidence="1">
    <location>
        <begin position="185"/>
        <end position="199"/>
    </location>
</feature>
<protein>
    <submittedName>
        <fullName evidence="3">Uncharacterized protein</fullName>
    </submittedName>
</protein>
<feature type="transmembrane region" description="Helical" evidence="2">
    <location>
        <begin position="150"/>
        <end position="170"/>
    </location>
</feature>
<dbReference type="RefSeq" id="WP_145274476.1">
    <property type="nucleotide sequence ID" value="NZ_CP036272.1"/>
</dbReference>
<feature type="compositionally biased region" description="Basic residues" evidence="1">
    <location>
        <begin position="215"/>
        <end position="227"/>
    </location>
</feature>
<keyword evidence="2" id="KW-1133">Transmembrane helix</keyword>
<gene>
    <name evidence="3" type="ORF">SV7mr_35080</name>
</gene>
<feature type="region of interest" description="Disordered" evidence="1">
    <location>
        <begin position="179"/>
        <end position="236"/>
    </location>
</feature>
<keyword evidence="2" id="KW-0472">Membrane</keyword>
<name>A0A517SXV0_9BACT</name>
<dbReference type="EMBL" id="CP036272">
    <property type="protein sequence ID" value="QDT60978.1"/>
    <property type="molecule type" value="Genomic_DNA"/>
</dbReference>